<evidence type="ECO:0000313" key="1">
    <source>
        <dbReference type="EMBL" id="TMX70833.1"/>
    </source>
</evidence>
<comment type="caution">
    <text evidence="1">The sequence shown here is derived from an EMBL/GenBank/DDBJ whole genome shotgun (WGS) entry which is preliminary data.</text>
</comment>
<accession>A0ACD3SVG1</accession>
<reference evidence="1" key="1">
    <citation type="submission" date="2018-03" db="EMBL/GenBank/DDBJ databases">
        <title>Genomic characterization of a polymicrobial infection associated with a disease outbreak in Pacific white shrimp (Litopenaeus vannamei).</title>
        <authorList>
            <person name="Turner J.W."/>
            <person name="Bachand P.T."/>
            <person name="Tallman J."/>
            <person name="Elledge N.C."/>
            <person name="Pinnell L.J."/>
            <person name="Laughlin R.C."/>
            <person name="Zimba P.V."/>
        </authorList>
    </citation>
    <scope>NUCLEOTIDE SEQUENCE</scope>
    <source>
        <strain evidence="1">Hep-2b-22</strain>
    </source>
</reference>
<dbReference type="Proteomes" id="UP000718715">
    <property type="component" value="Unassembled WGS sequence"/>
</dbReference>
<gene>
    <name evidence="1" type="ORF">DA092_19580</name>
</gene>
<keyword evidence="2" id="KW-1185">Reference proteome</keyword>
<sequence length="638" mass="74160">MSLYKQCSCMLFGLFIFIFAIAGYSQFNEVKQLLNEQLQTELEYTAQNLSITLIPALETGDLNSQKKLISGFSNQNIKEIILTGAVDGHISQWHDAISFNQVPSWFLSLSSFSDLHKEIIIKSGWLELAKLEIVINPTKSYTYLWHYFLYMLGVFIGIVVASLLILKITFYRLLKPIDEVTKKAQKIVHREYNSPLACTKIIELKPLIDSINQMGIQLNKYFELMQEEIGVLRKIKQIDTISQLPNQEYFRDRLHSWLEEPTSGSLMVLRCSWLEKIKQQYGTHVYQESIKILSGYLSSCECNDLLVAKAEHDDFWLLISDKRYEQQQLVLRNVIQIVNKELENHGMALNQDFAIGAVFRDQQKDVQVLLDEAYDALQLATETRCIYAWLNQIDDNQEEYQYWKQILDKTFADHDFILRGQPVHYLKQQGCYHQEIFCQIEVCHDRVMAHKFMPYIELFEMGVFLDKAILIQLEQYNTDIWLTGNTYTVNLTVDSIRSLEFRLWLADYLETSKHTYQLMFEIPEAAIISNIDACYDLALLLAQYQISWGVDHYGRQLSSVEYLEKLNPNYVKLDQSFRNLSPDSTKYELRRALINTANSLNINVIATGIQCVEELRDLNGSHIFAYQGFIAPPQDLIS</sequence>
<name>A0ACD3SVG1_PHODM</name>
<protein>
    <submittedName>
        <fullName evidence="1">Uncharacterized protein</fullName>
    </submittedName>
</protein>
<dbReference type="EMBL" id="PZOJ01000120">
    <property type="protein sequence ID" value="TMX70833.1"/>
    <property type="molecule type" value="Genomic_DNA"/>
</dbReference>
<proteinExistence type="predicted"/>
<organism evidence="1 2">
    <name type="scientific">Photobacterium damselae</name>
    <dbReference type="NCBI Taxonomy" id="38293"/>
    <lineage>
        <taxon>Bacteria</taxon>
        <taxon>Pseudomonadati</taxon>
        <taxon>Pseudomonadota</taxon>
        <taxon>Gammaproteobacteria</taxon>
        <taxon>Vibrionales</taxon>
        <taxon>Vibrionaceae</taxon>
        <taxon>Photobacterium</taxon>
    </lineage>
</organism>
<evidence type="ECO:0000313" key="2">
    <source>
        <dbReference type="Proteomes" id="UP000718715"/>
    </source>
</evidence>